<dbReference type="InterPro" id="IPR002328">
    <property type="entry name" value="ADH_Zn_CS"/>
</dbReference>
<comment type="caution">
    <text evidence="7">The sequence shown here is derived from an EMBL/GenBank/DDBJ whole genome shotgun (WGS) entry which is preliminary data.</text>
</comment>
<dbReference type="Pfam" id="PF00107">
    <property type="entry name" value="ADH_zinc_N"/>
    <property type="match status" value="1"/>
</dbReference>
<evidence type="ECO:0000256" key="5">
    <source>
        <dbReference type="RuleBase" id="RU361277"/>
    </source>
</evidence>
<comment type="cofactor">
    <cofactor evidence="1 5">
        <name>Zn(2+)</name>
        <dbReference type="ChEBI" id="CHEBI:29105"/>
    </cofactor>
</comment>
<dbReference type="EMBL" id="JAVFKD010000013">
    <property type="protein sequence ID" value="KAK5991733.1"/>
    <property type="molecule type" value="Genomic_DNA"/>
</dbReference>
<protein>
    <submittedName>
        <fullName evidence="7">NADP-dependent alcohol dehydrogenase C 2</fullName>
    </submittedName>
</protein>
<dbReference type="Proteomes" id="UP001338125">
    <property type="component" value="Unassembled WGS sequence"/>
</dbReference>
<dbReference type="Gene3D" id="3.90.180.10">
    <property type="entry name" value="Medium-chain alcohol dehydrogenases, catalytic domain"/>
    <property type="match status" value="1"/>
</dbReference>
<dbReference type="InterPro" id="IPR013154">
    <property type="entry name" value="ADH-like_N"/>
</dbReference>
<dbReference type="InterPro" id="IPR020843">
    <property type="entry name" value="ER"/>
</dbReference>
<evidence type="ECO:0000313" key="8">
    <source>
        <dbReference type="Proteomes" id="UP001338125"/>
    </source>
</evidence>
<gene>
    <name evidence="7" type="ORF">PT974_07767</name>
</gene>
<feature type="domain" description="Enoyl reductase (ER)" evidence="6">
    <location>
        <begin position="11"/>
        <end position="330"/>
    </location>
</feature>
<keyword evidence="2 5" id="KW-0479">Metal-binding</keyword>
<name>A0ABR0SHU5_9HYPO</name>
<dbReference type="CDD" id="cd05283">
    <property type="entry name" value="CAD1"/>
    <property type="match status" value="1"/>
</dbReference>
<organism evidence="7 8">
    <name type="scientific">Cladobotryum mycophilum</name>
    <dbReference type="NCBI Taxonomy" id="491253"/>
    <lineage>
        <taxon>Eukaryota</taxon>
        <taxon>Fungi</taxon>
        <taxon>Dikarya</taxon>
        <taxon>Ascomycota</taxon>
        <taxon>Pezizomycotina</taxon>
        <taxon>Sordariomycetes</taxon>
        <taxon>Hypocreomycetidae</taxon>
        <taxon>Hypocreales</taxon>
        <taxon>Hypocreaceae</taxon>
        <taxon>Cladobotryum</taxon>
    </lineage>
</organism>
<dbReference type="PANTHER" id="PTHR42683">
    <property type="entry name" value="ALDEHYDE REDUCTASE"/>
    <property type="match status" value="1"/>
</dbReference>
<keyword evidence="8" id="KW-1185">Reference proteome</keyword>
<reference evidence="7 8" key="1">
    <citation type="submission" date="2024-01" db="EMBL/GenBank/DDBJ databases">
        <title>Complete genome of Cladobotryum mycophilum ATHUM6906.</title>
        <authorList>
            <person name="Christinaki A.C."/>
            <person name="Myridakis A.I."/>
            <person name="Kouvelis V.N."/>
        </authorList>
    </citation>
    <scope>NUCLEOTIDE SEQUENCE [LARGE SCALE GENOMIC DNA]</scope>
    <source>
        <strain evidence="7 8">ATHUM6906</strain>
    </source>
</reference>
<keyword evidence="3 5" id="KW-0862">Zinc</keyword>
<evidence type="ECO:0000256" key="3">
    <source>
        <dbReference type="ARBA" id="ARBA00022833"/>
    </source>
</evidence>
<dbReference type="SUPFAM" id="SSF51735">
    <property type="entry name" value="NAD(P)-binding Rossmann-fold domains"/>
    <property type="match status" value="1"/>
</dbReference>
<dbReference type="SUPFAM" id="SSF50129">
    <property type="entry name" value="GroES-like"/>
    <property type="match status" value="1"/>
</dbReference>
<keyword evidence="4" id="KW-0560">Oxidoreductase</keyword>
<evidence type="ECO:0000256" key="4">
    <source>
        <dbReference type="ARBA" id="ARBA00023002"/>
    </source>
</evidence>
<sequence length="334" mass="35904">MTEITFDVFRGTEGVAPVQRSVTKKLRPNDVHFEITHSGLCGTDLHFRHADIALGHEGVGIVRTVGEAVRDFKVGDVVGFGYVREVCGHCTSCLTGWDQYCPNSVAYGAADFDTGSFSQGAVVDARCVFHIPFELDPAEAAPLMCGGGTVWTILSQYGIKPTDRVGVMGIGGLGHIAIKMAAAMGCHVVVLSSSESKREEAIKFGAQEFHVFRQGEKFEGDIAPINHLLLTGSSQVDYAALIPLMAANGAIYPLSVDFSPSEVVMFHLGLKGVRIQASAVVSSTEMRKMLQFCALHSIVPQIQKFPLSSQGIVDAMQVLTDGKVRYRAVLVAQT</sequence>
<proteinExistence type="inferred from homology"/>
<dbReference type="SMART" id="SM00829">
    <property type="entry name" value="PKS_ER"/>
    <property type="match status" value="1"/>
</dbReference>
<dbReference type="PROSITE" id="PS00059">
    <property type="entry name" value="ADH_ZINC"/>
    <property type="match status" value="1"/>
</dbReference>
<dbReference type="InterPro" id="IPR013149">
    <property type="entry name" value="ADH-like_C"/>
</dbReference>
<evidence type="ECO:0000259" key="6">
    <source>
        <dbReference type="SMART" id="SM00829"/>
    </source>
</evidence>
<evidence type="ECO:0000256" key="2">
    <source>
        <dbReference type="ARBA" id="ARBA00022723"/>
    </source>
</evidence>
<dbReference type="InterPro" id="IPR047109">
    <property type="entry name" value="CAD-like"/>
</dbReference>
<comment type="similarity">
    <text evidence="5">Belongs to the zinc-containing alcohol dehydrogenase family.</text>
</comment>
<dbReference type="Pfam" id="PF08240">
    <property type="entry name" value="ADH_N"/>
    <property type="match status" value="1"/>
</dbReference>
<dbReference type="InterPro" id="IPR036291">
    <property type="entry name" value="NAD(P)-bd_dom_sf"/>
</dbReference>
<dbReference type="InterPro" id="IPR011032">
    <property type="entry name" value="GroES-like_sf"/>
</dbReference>
<evidence type="ECO:0000256" key="1">
    <source>
        <dbReference type="ARBA" id="ARBA00001947"/>
    </source>
</evidence>
<accession>A0ABR0SHU5</accession>
<evidence type="ECO:0000313" key="7">
    <source>
        <dbReference type="EMBL" id="KAK5991733.1"/>
    </source>
</evidence>
<dbReference type="Gene3D" id="3.40.50.720">
    <property type="entry name" value="NAD(P)-binding Rossmann-like Domain"/>
    <property type="match status" value="1"/>
</dbReference>